<comment type="caution">
    <text evidence="1">The sequence shown here is derived from an EMBL/GenBank/DDBJ whole genome shotgun (WGS) entry which is preliminary data.</text>
</comment>
<evidence type="ECO:0000313" key="1">
    <source>
        <dbReference type="EMBL" id="CAG8663171.1"/>
    </source>
</evidence>
<sequence>GKFVMNSRISHTEGSHSYTLQDIILPHDNEFNTFHEHQNLYDIAMQMVVPSSQATPGIVFNYYQDYNSNKPLNFYYNDVHIYCKKVILTLDETIECLNIDIHNPIQYSSNFYKFYYKQPVTLKLYEVICKIYNDENPDREFSKKDKKSIEFCLNNYLGQIKQGESSNGSESLQSKTTKKVPCKWDVLTIQSLLAYLEANEKEVRKLRFRGRKVKEVKKKLWKGASDYLRCQYHDEQCEIKWKNMKRICKDNPTIWYKSRVERILGEIINIKG</sequence>
<dbReference type="EMBL" id="CAJVPQ010005056">
    <property type="protein sequence ID" value="CAG8663171.1"/>
    <property type="molecule type" value="Genomic_DNA"/>
</dbReference>
<gene>
    <name evidence="1" type="ORF">FCALED_LOCUS11644</name>
</gene>
<protein>
    <submittedName>
        <fullName evidence="1">15436_t:CDS:1</fullName>
    </submittedName>
</protein>
<reference evidence="1" key="1">
    <citation type="submission" date="2021-06" db="EMBL/GenBank/DDBJ databases">
        <authorList>
            <person name="Kallberg Y."/>
            <person name="Tangrot J."/>
            <person name="Rosling A."/>
        </authorList>
    </citation>
    <scope>NUCLEOTIDE SEQUENCE</scope>
    <source>
        <strain evidence="1">UK204</strain>
    </source>
</reference>
<proteinExistence type="predicted"/>
<dbReference type="OrthoDB" id="2325336at2759"/>
<evidence type="ECO:0000313" key="2">
    <source>
        <dbReference type="Proteomes" id="UP000789570"/>
    </source>
</evidence>
<dbReference type="Proteomes" id="UP000789570">
    <property type="component" value="Unassembled WGS sequence"/>
</dbReference>
<feature type="non-terminal residue" evidence="1">
    <location>
        <position position="272"/>
    </location>
</feature>
<name>A0A9N9H7Q5_9GLOM</name>
<keyword evidence="2" id="KW-1185">Reference proteome</keyword>
<dbReference type="AlphaFoldDB" id="A0A9N9H7Q5"/>
<organism evidence="1 2">
    <name type="scientific">Funneliformis caledonium</name>
    <dbReference type="NCBI Taxonomy" id="1117310"/>
    <lineage>
        <taxon>Eukaryota</taxon>
        <taxon>Fungi</taxon>
        <taxon>Fungi incertae sedis</taxon>
        <taxon>Mucoromycota</taxon>
        <taxon>Glomeromycotina</taxon>
        <taxon>Glomeromycetes</taxon>
        <taxon>Glomerales</taxon>
        <taxon>Glomeraceae</taxon>
        <taxon>Funneliformis</taxon>
    </lineage>
</organism>
<accession>A0A9N9H7Q5</accession>